<organism evidence="1 2">
    <name type="scientific">Babesia caballi</name>
    <dbReference type="NCBI Taxonomy" id="5871"/>
    <lineage>
        <taxon>Eukaryota</taxon>
        <taxon>Sar</taxon>
        <taxon>Alveolata</taxon>
        <taxon>Apicomplexa</taxon>
        <taxon>Aconoidasida</taxon>
        <taxon>Piroplasmida</taxon>
        <taxon>Babesiidae</taxon>
        <taxon>Babesia</taxon>
    </lineage>
</organism>
<evidence type="ECO:0000313" key="1">
    <source>
        <dbReference type="EMBL" id="GIX65920.1"/>
    </source>
</evidence>
<accession>A0AAV4M128</accession>
<comment type="caution">
    <text evidence="1">The sequence shown here is derived from an EMBL/GenBank/DDBJ whole genome shotgun (WGS) entry which is preliminary data.</text>
</comment>
<dbReference type="EMBL" id="BPLF01000005">
    <property type="protein sequence ID" value="GIX65920.1"/>
    <property type="molecule type" value="Genomic_DNA"/>
</dbReference>
<evidence type="ECO:0008006" key="3">
    <source>
        <dbReference type="Google" id="ProtNLM"/>
    </source>
</evidence>
<proteinExistence type="predicted"/>
<reference evidence="1 2" key="1">
    <citation type="submission" date="2021-06" db="EMBL/GenBank/DDBJ databases">
        <title>Genome sequence of Babesia caballi.</title>
        <authorList>
            <person name="Yamagishi J."/>
            <person name="Kidaka T."/>
            <person name="Ochi A."/>
        </authorList>
    </citation>
    <scope>NUCLEOTIDE SEQUENCE [LARGE SCALE GENOMIC DNA]</scope>
    <source>
        <strain evidence="1">USDA-D6B2</strain>
    </source>
</reference>
<name>A0AAV4M128_BABCB</name>
<dbReference type="Proteomes" id="UP001497744">
    <property type="component" value="Unassembled WGS sequence"/>
</dbReference>
<evidence type="ECO:0000313" key="2">
    <source>
        <dbReference type="Proteomes" id="UP001497744"/>
    </source>
</evidence>
<protein>
    <recommendedName>
        <fullName evidence="3">Secreted protein</fullName>
    </recommendedName>
</protein>
<dbReference type="AlphaFoldDB" id="A0AAV4M128"/>
<sequence>MSLTWLSVAPPSVAITELSLSTEVALRGVAGADRSGMSAVGAHRVRIFRGALRGRTAVWSAVSDWSVPLAEAVPSSDEADKGSEG</sequence>
<dbReference type="GeneID" id="94197401"/>
<keyword evidence="2" id="KW-1185">Reference proteome</keyword>
<gene>
    <name evidence="1" type="ORF">BcabD6B2_53550</name>
</gene>
<dbReference type="RefSeq" id="XP_067717989.1">
    <property type="nucleotide sequence ID" value="XM_067861888.1"/>
</dbReference>